<reference evidence="1 2" key="1">
    <citation type="submission" date="2016-10" db="EMBL/GenBank/DDBJ databases">
        <title>Arsenicibacter rosenii gen. nov., sp. nov., an efficient arsenic-methylating bacterium isolated from an arsenic-contaminated paddy soil.</title>
        <authorList>
            <person name="Huang K."/>
        </authorList>
    </citation>
    <scope>NUCLEOTIDE SEQUENCE [LARGE SCALE GENOMIC DNA]</scope>
    <source>
        <strain evidence="1 2">SM-1</strain>
    </source>
</reference>
<dbReference type="RefSeq" id="WP_071501468.1">
    <property type="nucleotide sequence ID" value="NZ_MORL01000001.1"/>
</dbReference>
<evidence type="ECO:0000313" key="2">
    <source>
        <dbReference type="Proteomes" id="UP000181790"/>
    </source>
</evidence>
<comment type="caution">
    <text evidence="1">The sequence shown here is derived from an EMBL/GenBank/DDBJ whole genome shotgun (WGS) entry which is preliminary data.</text>
</comment>
<dbReference type="OrthoDB" id="9865984at2"/>
<protein>
    <submittedName>
        <fullName evidence="1">Uncharacterized protein</fullName>
    </submittedName>
</protein>
<dbReference type="EMBL" id="MORL01000001">
    <property type="protein sequence ID" value="OIN60963.1"/>
    <property type="molecule type" value="Genomic_DNA"/>
</dbReference>
<proteinExistence type="predicted"/>
<keyword evidence="2" id="KW-1185">Reference proteome</keyword>
<gene>
    <name evidence="1" type="ORF">BLX24_02450</name>
</gene>
<sequence length="84" mass="9965">MEQFDKLPLKFEIITGDESLIKKVVEEFNKEPKRLFEVVGFEDRDGDIFARLELKKGTLSDVFQLGCNFGMRIEVMRHRNEIDW</sequence>
<dbReference type="AlphaFoldDB" id="A0A1S2VQA6"/>
<name>A0A1S2VQA6_9BACT</name>
<accession>A0A1S2VQA6</accession>
<dbReference type="Proteomes" id="UP000181790">
    <property type="component" value="Unassembled WGS sequence"/>
</dbReference>
<evidence type="ECO:0000313" key="1">
    <source>
        <dbReference type="EMBL" id="OIN60963.1"/>
    </source>
</evidence>
<organism evidence="1 2">
    <name type="scientific">Arsenicibacter rosenii</name>
    <dbReference type="NCBI Taxonomy" id="1750698"/>
    <lineage>
        <taxon>Bacteria</taxon>
        <taxon>Pseudomonadati</taxon>
        <taxon>Bacteroidota</taxon>
        <taxon>Cytophagia</taxon>
        <taxon>Cytophagales</taxon>
        <taxon>Spirosomataceae</taxon>
        <taxon>Arsenicibacter</taxon>
    </lineage>
</organism>